<comment type="similarity">
    <text evidence="1 2">Belongs to the syntaxin family.</text>
</comment>
<evidence type="ECO:0000313" key="6">
    <source>
        <dbReference type="EMBL" id="KAA8897101.1"/>
    </source>
</evidence>
<dbReference type="InterPro" id="IPR000727">
    <property type="entry name" value="T_SNARE_dom"/>
</dbReference>
<proteinExistence type="inferred from homology"/>
<feature type="compositionally biased region" description="Low complexity" evidence="3">
    <location>
        <begin position="151"/>
        <end position="162"/>
    </location>
</feature>
<feature type="region of interest" description="Disordered" evidence="3">
    <location>
        <begin position="132"/>
        <end position="164"/>
    </location>
</feature>
<dbReference type="EMBL" id="SWFS01000569">
    <property type="protein sequence ID" value="KAA8897101.1"/>
    <property type="molecule type" value="Genomic_DNA"/>
</dbReference>
<dbReference type="SUPFAM" id="SSF47661">
    <property type="entry name" value="t-snare proteins"/>
    <property type="match status" value="1"/>
</dbReference>
<dbReference type="InterPro" id="IPR006011">
    <property type="entry name" value="Syntaxin_N"/>
</dbReference>
<dbReference type="Gene3D" id="1.20.5.110">
    <property type="match status" value="1"/>
</dbReference>
<dbReference type="CDD" id="cd15840">
    <property type="entry name" value="SNARE_Qa"/>
    <property type="match status" value="1"/>
</dbReference>
<dbReference type="GO" id="GO:0000149">
    <property type="term" value="F:SNARE binding"/>
    <property type="evidence" value="ECO:0007669"/>
    <property type="project" value="TreeGrafter"/>
</dbReference>
<dbReference type="Gene3D" id="1.20.58.70">
    <property type="match status" value="1"/>
</dbReference>
<evidence type="ECO:0000256" key="3">
    <source>
        <dbReference type="SAM" id="MobiDB-lite"/>
    </source>
</evidence>
<comment type="caution">
    <text evidence="6">The sequence shown here is derived from an EMBL/GenBank/DDBJ whole genome shotgun (WGS) entry which is preliminary data.</text>
</comment>
<dbReference type="GO" id="GO:0012505">
    <property type="term" value="C:endomembrane system"/>
    <property type="evidence" value="ECO:0007669"/>
    <property type="project" value="TreeGrafter"/>
</dbReference>
<gene>
    <name evidence="6" type="ORF">TRICI_006777</name>
</gene>
<evidence type="ECO:0000256" key="1">
    <source>
        <dbReference type="ARBA" id="ARBA00009063"/>
    </source>
</evidence>
<dbReference type="SMART" id="SM00397">
    <property type="entry name" value="t_SNARE"/>
    <property type="match status" value="1"/>
</dbReference>
<dbReference type="AlphaFoldDB" id="A0A642UDD1"/>
<keyword evidence="4" id="KW-0472">Membrane</keyword>
<organism evidence="6 7">
    <name type="scientific">Trichomonascus ciferrii</name>
    <dbReference type="NCBI Taxonomy" id="44093"/>
    <lineage>
        <taxon>Eukaryota</taxon>
        <taxon>Fungi</taxon>
        <taxon>Dikarya</taxon>
        <taxon>Ascomycota</taxon>
        <taxon>Saccharomycotina</taxon>
        <taxon>Dipodascomycetes</taxon>
        <taxon>Dipodascales</taxon>
        <taxon>Trichomonascaceae</taxon>
        <taxon>Trichomonascus</taxon>
        <taxon>Trichomonascus ciferrii complex</taxon>
    </lineage>
</organism>
<dbReference type="PANTHER" id="PTHR19957">
    <property type="entry name" value="SYNTAXIN"/>
    <property type="match status" value="1"/>
</dbReference>
<dbReference type="SMART" id="SM00503">
    <property type="entry name" value="SynN"/>
    <property type="match status" value="1"/>
</dbReference>
<feature type="domain" description="T-SNARE coiled-coil homology" evidence="5">
    <location>
        <begin position="174"/>
        <end position="236"/>
    </location>
</feature>
<evidence type="ECO:0000256" key="4">
    <source>
        <dbReference type="SAM" id="Phobius"/>
    </source>
</evidence>
<evidence type="ECO:0000313" key="7">
    <source>
        <dbReference type="Proteomes" id="UP000761534"/>
    </source>
</evidence>
<keyword evidence="7" id="KW-1185">Reference proteome</keyword>
<name>A0A642UDD1_9ASCO</name>
<reference evidence="6" key="1">
    <citation type="journal article" date="2019" name="G3 (Bethesda)">
        <title>Genome Assemblies of Two Rare Opportunistic Yeast Pathogens: Diutina rugosa (syn. Candida rugosa) and Trichomonascus ciferrii (syn. Candida ciferrii).</title>
        <authorList>
            <person name="Mixao V."/>
            <person name="Saus E."/>
            <person name="Hansen A.P."/>
            <person name="Lass-Florl C."/>
            <person name="Gabaldon T."/>
        </authorList>
    </citation>
    <scope>NUCLEOTIDE SEQUENCE</scope>
    <source>
        <strain evidence="6">CBS 4856</strain>
    </source>
</reference>
<dbReference type="PROSITE" id="PS50192">
    <property type="entry name" value="T_SNARE"/>
    <property type="match status" value="1"/>
</dbReference>
<dbReference type="PANTHER" id="PTHR19957:SF38">
    <property type="entry name" value="LD27581P"/>
    <property type="match status" value="1"/>
</dbReference>
<dbReference type="InterPro" id="IPR006012">
    <property type="entry name" value="Syntaxin/epimorphin_CS"/>
</dbReference>
<dbReference type="Pfam" id="PF05739">
    <property type="entry name" value="SNARE"/>
    <property type="match status" value="1"/>
</dbReference>
<sequence length="268" mass="30561">MAYSDDVDLEAQVPYSDSPEFDELSERIASGVFEINSNLVHLQSQLKGLETKKRRDERVSVEERAVKLSDRTREKFKELSEDMRRLQSWPESTPGQRFTQQKLSREFSTVLSEFQDVQRDLAERQRSSIVRAKSGLLEDEERRGAEEPGGEEQLLQQEQEQEQGLRQEEVDYQQALIAERETEIEGIEQGIEELNEIFTDLGTIVTEQGTIVDNIEANVYNIAQSTQDASTQLTKAARSQRNTRGRALCLLIILIIILAVILLATFLG</sequence>
<dbReference type="GO" id="GO:0006886">
    <property type="term" value="P:intracellular protein transport"/>
    <property type="evidence" value="ECO:0007669"/>
    <property type="project" value="InterPro"/>
</dbReference>
<keyword evidence="4" id="KW-0812">Transmembrane</keyword>
<dbReference type="InterPro" id="IPR010989">
    <property type="entry name" value="SNARE"/>
</dbReference>
<feature type="compositionally biased region" description="Polar residues" evidence="3">
    <location>
        <begin position="89"/>
        <end position="101"/>
    </location>
</feature>
<evidence type="ECO:0000256" key="2">
    <source>
        <dbReference type="RuleBase" id="RU003858"/>
    </source>
</evidence>
<keyword evidence="4" id="KW-1133">Transmembrane helix</keyword>
<dbReference type="FunFam" id="1.20.5.110:FF:000059">
    <property type="entry name" value="Related to syntaxin 12"/>
    <property type="match status" value="1"/>
</dbReference>
<dbReference type="GO" id="GO:0006906">
    <property type="term" value="P:vesicle fusion"/>
    <property type="evidence" value="ECO:0007669"/>
    <property type="project" value="TreeGrafter"/>
</dbReference>
<evidence type="ECO:0000259" key="5">
    <source>
        <dbReference type="PROSITE" id="PS50192"/>
    </source>
</evidence>
<dbReference type="VEuPathDB" id="FungiDB:TRICI_006777"/>
<dbReference type="GO" id="GO:0005484">
    <property type="term" value="F:SNAP receptor activity"/>
    <property type="evidence" value="ECO:0007669"/>
    <property type="project" value="InterPro"/>
</dbReference>
<dbReference type="PROSITE" id="PS00914">
    <property type="entry name" value="SYNTAXIN"/>
    <property type="match status" value="1"/>
</dbReference>
<protein>
    <recommendedName>
        <fullName evidence="5">t-SNARE coiled-coil homology domain-containing protein</fullName>
    </recommendedName>
</protein>
<dbReference type="OrthoDB" id="364348at2759"/>
<accession>A0A642UDD1</accession>
<feature type="transmembrane region" description="Helical" evidence="4">
    <location>
        <begin position="247"/>
        <end position="267"/>
    </location>
</feature>
<dbReference type="Proteomes" id="UP000761534">
    <property type="component" value="Unassembled WGS sequence"/>
</dbReference>
<dbReference type="GO" id="GO:0031201">
    <property type="term" value="C:SNARE complex"/>
    <property type="evidence" value="ECO:0007669"/>
    <property type="project" value="TreeGrafter"/>
</dbReference>
<dbReference type="InterPro" id="IPR045242">
    <property type="entry name" value="Syntaxin"/>
</dbReference>
<dbReference type="GO" id="GO:0006896">
    <property type="term" value="P:Golgi to vacuole transport"/>
    <property type="evidence" value="ECO:0007669"/>
    <property type="project" value="TreeGrafter"/>
</dbReference>
<dbReference type="GO" id="GO:0048278">
    <property type="term" value="P:vesicle docking"/>
    <property type="evidence" value="ECO:0007669"/>
    <property type="project" value="TreeGrafter"/>
</dbReference>
<dbReference type="Pfam" id="PF14523">
    <property type="entry name" value="Syntaxin_2"/>
    <property type="match status" value="1"/>
</dbReference>
<feature type="region of interest" description="Disordered" evidence="3">
    <location>
        <begin position="82"/>
        <end position="101"/>
    </location>
</feature>